<dbReference type="Proteomes" id="UP000829354">
    <property type="component" value="Chromosome X"/>
</dbReference>
<keyword evidence="2" id="KW-1185">Reference proteome</keyword>
<proteinExistence type="predicted"/>
<accession>A0AAE9FAP5</accession>
<dbReference type="AlphaFoldDB" id="A0AAE9FAP5"/>
<dbReference type="SUPFAM" id="SSF56112">
    <property type="entry name" value="Protein kinase-like (PK-like)"/>
    <property type="match status" value="1"/>
</dbReference>
<evidence type="ECO:0000313" key="2">
    <source>
        <dbReference type="Proteomes" id="UP000829354"/>
    </source>
</evidence>
<sequence length="205" mass="23459">MPPPNHSNYQLSATRLRVAEKLTCKLTEDQEAVEMTEMIGMEMDKEEAEAEVMAITWAGTSIQTTISIMEFCVIRKNDILNSSYKVVNMVNEGYFCVIYSAMDLKTNVQVAVKKLKYEGEGDLKSEFEYLMRLAPFQFCPTPLAFIYRVLMVTGLVSKENEILKECHDAFEKDPGTTVEDLITMITEETMFDPDALFDWELEELV</sequence>
<dbReference type="EMBL" id="CP092625">
    <property type="protein sequence ID" value="UMM39380.1"/>
    <property type="molecule type" value="Genomic_DNA"/>
</dbReference>
<reference evidence="1 2" key="1">
    <citation type="submission" date="2022-04" db="EMBL/GenBank/DDBJ databases">
        <title>Chromosome-level reference genomes for two strains of Caenorhabditis briggsae: an improved platform for comparative genomics.</title>
        <authorList>
            <person name="Stevens L."/>
            <person name="Andersen E."/>
        </authorList>
    </citation>
    <scope>NUCLEOTIDE SEQUENCE [LARGE SCALE GENOMIC DNA]</scope>
    <source>
        <strain evidence="1">VX34</strain>
        <tissue evidence="1">Whole-organism</tissue>
    </source>
</reference>
<evidence type="ECO:0008006" key="3">
    <source>
        <dbReference type="Google" id="ProtNLM"/>
    </source>
</evidence>
<name>A0AAE9FAP5_CAEBR</name>
<organism evidence="1 2">
    <name type="scientific">Caenorhabditis briggsae</name>
    <dbReference type="NCBI Taxonomy" id="6238"/>
    <lineage>
        <taxon>Eukaryota</taxon>
        <taxon>Metazoa</taxon>
        <taxon>Ecdysozoa</taxon>
        <taxon>Nematoda</taxon>
        <taxon>Chromadorea</taxon>
        <taxon>Rhabditida</taxon>
        <taxon>Rhabditina</taxon>
        <taxon>Rhabditomorpha</taxon>
        <taxon>Rhabditoidea</taxon>
        <taxon>Rhabditidae</taxon>
        <taxon>Peloderinae</taxon>
        <taxon>Caenorhabditis</taxon>
    </lineage>
</organism>
<dbReference type="Gene3D" id="3.30.200.20">
    <property type="entry name" value="Phosphorylase Kinase, domain 1"/>
    <property type="match status" value="1"/>
</dbReference>
<protein>
    <recommendedName>
        <fullName evidence="3">Protein kinase domain-containing protein</fullName>
    </recommendedName>
</protein>
<dbReference type="InterPro" id="IPR011009">
    <property type="entry name" value="Kinase-like_dom_sf"/>
</dbReference>
<evidence type="ECO:0000313" key="1">
    <source>
        <dbReference type="EMBL" id="UMM39380.1"/>
    </source>
</evidence>
<gene>
    <name evidence="1" type="ORF">L5515_016463</name>
</gene>